<keyword evidence="5" id="KW-1185">Reference proteome</keyword>
<dbReference type="SUPFAM" id="SSF143492">
    <property type="entry name" value="Prenyltransferase-like"/>
    <property type="match status" value="1"/>
</dbReference>
<dbReference type="Proteomes" id="UP000661858">
    <property type="component" value="Unassembled WGS sequence"/>
</dbReference>
<dbReference type="InterPro" id="IPR033964">
    <property type="entry name" value="ABBA"/>
</dbReference>
<keyword evidence="3" id="KW-0808">Transferase</keyword>
<accession>A0A937ET21</accession>
<organism evidence="4 5">
    <name type="scientific">Streptomyces actinomycinicus</name>
    <dbReference type="NCBI Taxonomy" id="1695166"/>
    <lineage>
        <taxon>Bacteria</taxon>
        <taxon>Bacillati</taxon>
        <taxon>Actinomycetota</taxon>
        <taxon>Actinomycetes</taxon>
        <taxon>Kitasatosporales</taxon>
        <taxon>Streptomycetaceae</taxon>
        <taxon>Streptomyces</taxon>
    </lineage>
</organism>
<dbReference type="CDD" id="cd13931">
    <property type="entry name" value="PT-CloQ_NphB"/>
    <property type="match status" value="1"/>
</dbReference>
<evidence type="ECO:0000256" key="1">
    <source>
        <dbReference type="ARBA" id="ARBA00005368"/>
    </source>
</evidence>
<dbReference type="AlphaFoldDB" id="A0A937ET21"/>
<dbReference type="SFLD" id="SFLDS00036">
    <property type="entry name" value="Aromatic_Prenyltransferase"/>
    <property type="match status" value="1"/>
</dbReference>
<dbReference type="EMBL" id="JAERRK010000032">
    <property type="protein sequence ID" value="MBL1087404.1"/>
    <property type="molecule type" value="Genomic_DNA"/>
</dbReference>
<dbReference type="InterPro" id="IPR020965">
    <property type="entry name" value="Prenyltransferase_CloQ"/>
</dbReference>
<dbReference type="RefSeq" id="WP_201843945.1">
    <property type="nucleotide sequence ID" value="NZ_JAERRK010000032.1"/>
</dbReference>
<gene>
    <name evidence="4" type="ORF">JK359_36565</name>
</gene>
<evidence type="ECO:0000256" key="3">
    <source>
        <dbReference type="ARBA" id="ARBA00022679"/>
    </source>
</evidence>
<evidence type="ECO:0000256" key="2">
    <source>
        <dbReference type="ARBA" id="ARBA00022602"/>
    </source>
</evidence>
<evidence type="ECO:0000313" key="4">
    <source>
        <dbReference type="EMBL" id="MBL1087404.1"/>
    </source>
</evidence>
<protein>
    <recommendedName>
        <fullName evidence="6">Prenyltransferase</fullName>
    </recommendedName>
</protein>
<comment type="similarity">
    <text evidence="1">Belongs to the aromatic prenyltransferase family.</text>
</comment>
<proteinExistence type="inferred from homology"/>
<sequence>MYQDTEAEKLYSAIEEAARLVGAACSREKVWPVLTTFGGARENAMVVFSVLTGERHAGHLDYCLTIPPEIGDPYAHALANGLVTETGHPVGSLLSDIHAQGWEVSEHFTDCSAVNGFKKIYAHFPRDLQKVSKLADLPAMPRAVAENLALFDRYGLDDVAMIGIDYKSRTISLYFQFTPETRPEPETLRSMLRDIGLPEPSEPMLEFAHKAFRANFTLSWDSTKIARVAFAPPLGTGLNLSEVPARVEPHIERFATTAPRAYAGERMNLFAVKWLPTGEFLEVCSYYQVSAAYEPVRLMETHKEQA</sequence>
<dbReference type="GO" id="GO:0004659">
    <property type="term" value="F:prenyltransferase activity"/>
    <property type="evidence" value="ECO:0007669"/>
    <property type="project" value="UniProtKB-KW"/>
</dbReference>
<comment type="caution">
    <text evidence="4">The sequence shown here is derived from an EMBL/GenBank/DDBJ whole genome shotgun (WGS) entry which is preliminary data.</text>
</comment>
<evidence type="ECO:0000313" key="5">
    <source>
        <dbReference type="Proteomes" id="UP000661858"/>
    </source>
</evidence>
<name>A0A937ET21_9ACTN</name>
<keyword evidence="2" id="KW-0637">Prenyltransferase</keyword>
<dbReference type="Pfam" id="PF11468">
    <property type="entry name" value="PTase_Orf2"/>
    <property type="match status" value="1"/>
</dbReference>
<evidence type="ECO:0008006" key="6">
    <source>
        <dbReference type="Google" id="ProtNLM"/>
    </source>
</evidence>
<dbReference type="InterPro" id="IPR036239">
    <property type="entry name" value="PrenylTrfase-like_sf"/>
</dbReference>
<reference evidence="4" key="1">
    <citation type="submission" date="2021-01" db="EMBL/GenBank/DDBJ databases">
        <title>WGS of actinomycetes isolated from Thailand.</title>
        <authorList>
            <person name="Thawai C."/>
        </authorList>
    </citation>
    <scope>NUCLEOTIDE SEQUENCE</scope>
    <source>
        <strain evidence="4">RCU-197</strain>
    </source>
</reference>